<evidence type="ECO:0000256" key="1">
    <source>
        <dbReference type="ARBA" id="ARBA00004168"/>
    </source>
</evidence>
<dbReference type="InterPro" id="IPR054725">
    <property type="entry name" value="Epr_GA-like"/>
</dbReference>
<feature type="compositionally biased region" description="Basic and acidic residues" evidence="6">
    <location>
        <begin position="2556"/>
        <end position="2567"/>
    </location>
</feature>
<feature type="domain" description="Gram-positive cocci surface proteins LPxTG" evidence="8">
    <location>
        <begin position="2951"/>
        <end position="2988"/>
    </location>
</feature>
<feature type="compositionally biased region" description="Basic and acidic residues" evidence="6">
    <location>
        <begin position="1464"/>
        <end position="1474"/>
    </location>
</feature>
<dbReference type="Pfam" id="PF22775">
    <property type="entry name" value="GA_3"/>
    <property type="match status" value="21"/>
</dbReference>
<feature type="region of interest" description="Disordered" evidence="6">
    <location>
        <begin position="2909"/>
        <end position="2962"/>
    </location>
</feature>
<feature type="compositionally biased region" description="Basic and acidic residues" evidence="6">
    <location>
        <begin position="1072"/>
        <end position="1115"/>
    </location>
</feature>
<feature type="compositionally biased region" description="Pro residues" evidence="6">
    <location>
        <begin position="2798"/>
        <end position="2807"/>
    </location>
</feature>
<keyword evidence="5" id="KW-0572">Peptidoglycan-anchor</keyword>
<feature type="compositionally biased region" description="Basic and acidic residues" evidence="6">
    <location>
        <begin position="1170"/>
        <end position="1180"/>
    </location>
</feature>
<feature type="compositionally biased region" description="Basic and acidic residues" evidence="6">
    <location>
        <begin position="1386"/>
        <end position="1412"/>
    </location>
</feature>
<feature type="compositionally biased region" description="Low complexity" evidence="6">
    <location>
        <begin position="2199"/>
        <end position="2209"/>
    </location>
</feature>
<dbReference type="Proteomes" id="UP000235748">
    <property type="component" value="Unassembled WGS sequence"/>
</dbReference>
<dbReference type="NCBIfam" id="TIGR01167">
    <property type="entry name" value="LPXTG_anchor"/>
    <property type="match status" value="1"/>
</dbReference>
<feature type="compositionally biased region" description="Low complexity" evidence="6">
    <location>
        <begin position="1632"/>
        <end position="1644"/>
    </location>
</feature>
<feature type="compositionally biased region" description="Low complexity" evidence="6">
    <location>
        <begin position="2589"/>
        <end position="2601"/>
    </location>
</feature>
<evidence type="ECO:0000313" key="10">
    <source>
        <dbReference type="Proteomes" id="UP000235748"/>
    </source>
</evidence>
<feature type="compositionally biased region" description="Low complexity" evidence="6">
    <location>
        <begin position="2392"/>
        <end position="2405"/>
    </location>
</feature>
<feature type="compositionally biased region" description="Low complexity" evidence="6">
    <location>
        <begin position="1142"/>
        <end position="1154"/>
    </location>
</feature>
<evidence type="ECO:0000256" key="5">
    <source>
        <dbReference type="ARBA" id="ARBA00023088"/>
    </source>
</evidence>
<evidence type="ECO:0000256" key="2">
    <source>
        <dbReference type="ARBA" id="ARBA00022512"/>
    </source>
</evidence>
<feature type="compositionally biased region" description="Low complexity" evidence="6">
    <location>
        <begin position="1926"/>
        <end position="1941"/>
    </location>
</feature>
<evidence type="ECO:0000259" key="8">
    <source>
        <dbReference type="PROSITE" id="PS50847"/>
    </source>
</evidence>
<keyword evidence="7" id="KW-0812">Transmembrane</keyword>
<feature type="compositionally biased region" description="Basic and acidic residues" evidence="6">
    <location>
        <begin position="1593"/>
        <end position="1608"/>
    </location>
</feature>
<feature type="compositionally biased region" description="Basic and acidic residues" evidence="6">
    <location>
        <begin position="2052"/>
        <end position="2062"/>
    </location>
</feature>
<dbReference type="Pfam" id="PF00746">
    <property type="entry name" value="Gram_pos_anchor"/>
    <property type="match status" value="1"/>
</dbReference>
<dbReference type="InterPro" id="IPR005877">
    <property type="entry name" value="YSIRK_signal_dom"/>
</dbReference>
<keyword evidence="4" id="KW-0732">Signal</keyword>
<dbReference type="InterPro" id="IPR019931">
    <property type="entry name" value="LPXTG_anchor"/>
</dbReference>
<feature type="compositionally biased region" description="Basic and acidic residues" evidence="6">
    <location>
        <begin position="155"/>
        <end position="166"/>
    </location>
</feature>
<feature type="compositionally biased region" description="Basic and acidic residues" evidence="6">
    <location>
        <begin position="233"/>
        <end position="266"/>
    </location>
</feature>
<feature type="compositionally biased region" description="Basic and acidic residues" evidence="6">
    <location>
        <begin position="2366"/>
        <end position="2389"/>
    </location>
</feature>
<feature type="compositionally biased region" description="Low complexity" evidence="6">
    <location>
        <begin position="2493"/>
        <end position="2503"/>
    </location>
</feature>
<name>A0A2N6QHQ5_9STAP</name>
<feature type="compositionally biased region" description="Basic and acidic residues" evidence="6">
    <location>
        <begin position="1954"/>
        <end position="2000"/>
    </location>
</feature>
<feature type="compositionally biased region" description="Polar residues" evidence="6">
    <location>
        <begin position="51"/>
        <end position="65"/>
    </location>
</feature>
<keyword evidence="3" id="KW-0964">Secreted</keyword>
<comment type="subcellular location">
    <subcellularLocation>
        <location evidence="1">Secreted</location>
        <location evidence="1">Cell wall</location>
        <topology evidence="1">Peptidoglycan-anchor</topology>
    </subcellularLocation>
</comment>
<feature type="compositionally biased region" description="Basic and acidic residues" evidence="6">
    <location>
        <begin position="1691"/>
        <end position="1706"/>
    </location>
</feature>
<evidence type="ECO:0000256" key="3">
    <source>
        <dbReference type="ARBA" id="ARBA00022525"/>
    </source>
</evidence>
<feature type="compositionally biased region" description="Basic and acidic residues" evidence="6">
    <location>
        <begin position="1484"/>
        <end position="1510"/>
    </location>
</feature>
<feature type="compositionally biased region" description="Basic and acidic residues" evidence="6">
    <location>
        <begin position="2739"/>
        <end position="2748"/>
    </location>
</feature>
<organism evidence="9 10">
    <name type="scientific">Staphylococcus pettenkoferi</name>
    <dbReference type="NCBI Taxonomy" id="170573"/>
    <lineage>
        <taxon>Bacteria</taxon>
        <taxon>Bacillati</taxon>
        <taxon>Bacillota</taxon>
        <taxon>Bacilli</taxon>
        <taxon>Bacillales</taxon>
        <taxon>Staphylococcaceae</taxon>
        <taxon>Staphylococcus</taxon>
    </lineage>
</organism>
<feature type="region of interest" description="Disordered" evidence="6">
    <location>
        <begin position="2158"/>
        <end position="2875"/>
    </location>
</feature>
<feature type="compositionally biased region" description="Low complexity" evidence="6">
    <location>
        <begin position="1046"/>
        <end position="1056"/>
    </location>
</feature>
<feature type="compositionally biased region" description="Low complexity" evidence="6">
    <location>
        <begin position="2609"/>
        <end position="2624"/>
    </location>
</feature>
<comment type="caution">
    <text evidence="9">The sequence shown here is derived from an EMBL/GenBank/DDBJ whole genome shotgun (WGS) entry which is preliminary data.</text>
</comment>
<feature type="region of interest" description="Disordered" evidence="6">
    <location>
        <begin position="51"/>
        <end position="336"/>
    </location>
</feature>
<gene>
    <name evidence="9" type="ORF">CJ235_07600</name>
</gene>
<feature type="compositionally biased region" description="Basic and acidic residues" evidence="6">
    <location>
        <begin position="2170"/>
        <end position="2193"/>
    </location>
</feature>
<feature type="compositionally biased region" description="Basic and acidic residues" evidence="6">
    <location>
        <begin position="2248"/>
        <end position="2291"/>
    </location>
</feature>
<feature type="compositionally biased region" description="Basic and acidic residues" evidence="6">
    <location>
        <begin position="1366"/>
        <end position="1376"/>
    </location>
</feature>
<feature type="compositionally biased region" description="Basic and acidic residues" evidence="6">
    <location>
        <begin position="2444"/>
        <end position="2469"/>
    </location>
</feature>
<feature type="compositionally biased region" description="Basic and acidic residues" evidence="6">
    <location>
        <begin position="2715"/>
        <end position="2731"/>
    </location>
</feature>
<feature type="compositionally biased region" description="Polar residues" evidence="6">
    <location>
        <begin position="2823"/>
        <end position="2845"/>
    </location>
</feature>
<dbReference type="Pfam" id="PF04650">
    <property type="entry name" value="YSIRK_signal"/>
    <property type="match status" value="1"/>
</dbReference>
<feature type="compositionally biased region" description="Basic and acidic residues" evidence="6">
    <location>
        <begin position="1190"/>
        <end position="1216"/>
    </location>
</feature>
<feature type="compositionally biased region" description="Basic and acidic residues" evidence="6">
    <location>
        <begin position="1856"/>
        <end position="1881"/>
    </location>
</feature>
<feature type="compositionally biased region" description="Low complexity" evidence="6">
    <location>
        <begin position="1905"/>
        <end position="1915"/>
    </location>
</feature>
<feature type="compositionally biased region" description="Low complexity" evidence="6">
    <location>
        <begin position="1240"/>
        <end position="1252"/>
    </location>
</feature>
<evidence type="ECO:0000256" key="7">
    <source>
        <dbReference type="SAM" id="Phobius"/>
    </source>
</evidence>
<feature type="compositionally biased region" description="Basic and acidic residues" evidence="6">
    <location>
        <begin position="2072"/>
        <end position="2095"/>
    </location>
</feature>
<feature type="compositionally biased region" description="Low complexity" evidence="6">
    <location>
        <begin position="1436"/>
        <end position="1448"/>
    </location>
</feature>
<feature type="compositionally biased region" description="Basic and acidic residues" evidence="6">
    <location>
        <begin position="2346"/>
        <end position="2356"/>
    </location>
</feature>
<feature type="compositionally biased region" description="Basic and acidic residues" evidence="6">
    <location>
        <begin position="2407"/>
        <end position="2437"/>
    </location>
</feature>
<dbReference type="NCBIfam" id="TIGR01168">
    <property type="entry name" value="YSIRK_signal"/>
    <property type="match status" value="1"/>
</dbReference>
<feature type="region of interest" description="Disordered" evidence="6">
    <location>
        <begin position="968"/>
        <end position="1719"/>
    </location>
</feature>
<feature type="compositionally biased region" description="Low complexity" evidence="6">
    <location>
        <begin position="2846"/>
        <end position="2860"/>
    </location>
</feature>
<keyword evidence="7" id="KW-0472">Membrane</keyword>
<feature type="compositionally biased region" description="Polar residues" evidence="6">
    <location>
        <begin position="167"/>
        <end position="179"/>
    </location>
</feature>
<dbReference type="STRING" id="170573.GCA_001076995_00673"/>
<feature type="compositionally biased region" description="Polar residues" evidence="6">
    <location>
        <begin position="1573"/>
        <end position="1584"/>
    </location>
</feature>
<proteinExistence type="predicted"/>
<feature type="compositionally biased region" description="Low complexity" evidence="6">
    <location>
        <begin position="2318"/>
        <end position="2330"/>
    </location>
</feature>
<evidence type="ECO:0000313" key="9">
    <source>
        <dbReference type="EMBL" id="PMC19121.1"/>
    </source>
</evidence>
<feature type="compositionally biased region" description="Basic and acidic residues" evidence="6">
    <location>
        <begin position="187"/>
        <end position="216"/>
    </location>
</feature>
<feature type="compositionally biased region" description="Basic and acidic residues" evidence="6">
    <location>
        <begin position="282"/>
        <end position="299"/>
    </location>
</feature>
<feature type="compositionally biased region" description="Low complexity" evidence="6">
    <location>
        <begin position="2935"/>
        <end position="2944"/>
    </location>
</feature>
<feature type="compositionally biased region" description="Polar residues" evidence="6">
    <location>
        <begin position="217"/>
        <end position="232"/>
    </location>
</feature>
<keyword evidence="2" id="KW-0134">Cell wall</keyword>
<feature type="compositionally biased region" description="Basic and acidic residues" evidence="6">
    <location>
        <begin position="2671"/>
        <end position="2683"/>
    </location>
</feature>
<feature type="compositionally biased region" description="Basic and acidic residues" evidence="6">
    <location>
        <begin position="1660"/>
        <end position="1670"/>
    </location>
</feature>
<feature type="compositionally biased region" description="Polar residues" evidence="6">
    <location>
        <begin position="73"/>
        <end position="96"/>
    </location>
</feature>
<feature type="compositionally biased region" description="Polar residues" evidence="6">
    <location>
        <begin position="2749"/>
        <end position="2767"/>
    </location>
</feature>
<feature type="transmembrane region" description="Helical" evidence="7">
    <location>
        <begin position="21"/>
        <end position="39"/>
    </location>
</feature>
<feature type="compositionally biased region" description="Low complexity" evidence="6">
    <location>
        <begin position="1535"/>
        <end position="1546"/>
    </location>
</feature>
<feature type="compositionally biased region" description="Basic and acidic residues" evidence="6">
    <location>
        <begin position="994"/>
        <end position="1017"/>
    </location>
</feature>
<feature type="compositionally biased region" description="Low complexity" evidence="6">
    <location>
        <begin position="2651"/>
        <end position="2661"/>
    </location>
</feature>
<evidence type="ECO:0000256" key="6">
    <source>
        <dbReference type="SAM" id="MobiDB-lite"/>
    </source>
</evidence>
<feature type="compositionally biased region" description="Low complexity" evidence="6">
    <location>
        <begin position="1829"/>
        <end position="1842"/>
    </location>
</feature>
<feature type="compositionally biased region" description="Basic and acidic residues" evidence="6">
    <location>
        <begin position="2640"/>
        <end position="2650"/>
    </location>
</feature>
<keyword evidence="7" id="KW-1133">Transmembrane helix</keyword>
<feature type="compositionally biased region" description="Basic and acidic residues" evidence="6">
    <location>
        <begin position="2813"/>
        <end position="2822"/>
    </location>
</feature>
<feature type="compositionally biased region" description="Acidic residues" evidence="6">
    <location>
        <begin position="322"/>
        <end position="336"/>
    </location>
</feature>
<feature type="compositionally biased region" description="Basic and acidic residues" evidence="6">
    <location>
        <begin position="1268"/>
        <end position="1278"/>
    </location>
</feature>
<feature type="compositionally biased region" description="Basic and acidic residues" evidence="6">
    <location>
        <begin position="2505"/>
        <end position="2535"/>
    </location>
</feature>
<reference evidence="9 10" key="1">
    <citation type="submission" date="2017-09" db="EMBL/GenBank/DDBJ databases">
        <title>Bacterial strain isolated from the female urinary microbiota.</title>
        <authorList>
            <person name="Thomas-White K."/>
            <person name="Kumar N."/>
            <person name="Forster S."/>
            <person name="Putonti C."/>
            <person name="Lawley T."/>
            <person name="Wolfe A.J."/>
        </authorList>
    </citation>
    <scope>NUCLEOTIDE SEQUENCE [LARGE SCALE GENOMIC DNA]</scope>
    <source>
        <strain evidence="9 10">UMB0834</strain>
    </source>
</reference>
<protein>
    <recommendedName>
        <fullName evidence="8">Gram-positive cocci surface proteins LPxTG domain-containing protein</fullName>
    </recommendedName>
</protein>
<evidence type="ECO:0000256" key="4">
    <source>
        <dbReference type="ARBA" id="ARBA00022729"/>
    </source>
</evidence>
<dbReference type="EMBL" id="PNGG01000003">
    <property type="protein sequence ID" value="PMC19121.1"/>
    <property type="molecule type" value="Genomic_DNA"/>
</dbReference>
<feature type="compositionally biased region" description="Basic and acidic residues" evidence="6">
    <location>
        <begin position="853"/>
        <end position="865"/>
    </location>
</feature>
<feature type="compositionally biased region" description="Basic and acidic residues" evidence="6">
    <location>
        <begin position="1562"/>
        <end position="1572"/>
    </location>
</feature>
<accession>A0A2N6QHQ5</accession>
<feature type="region of interest" description="Disordered" evidence="6">
    <location>
        <begin position="853"/>
        <end position="883"/>
    </location>
</feature>
<feature type="compositionally biased region" description="Polar residues" evidence="6">
    <location>
        <begin position="2909"/>
        <end position="2925"/>
    </location>
</feature>
<feature type="compositionally biased region" description="Basic and acidic residues" evidence="6">
    <location>
        <begin position="974"/>
        <end position="984"/>
    </location>
</feature>
<feature type="compositionally biased region" description="Low complexity" evidence="6">
    <location>
        <begin position="2024"/>
        <end position="2036"/>
    </location>
</feature>
<dbReference type="PROSITE" id="PS50847">
    <property type="entry name" value="GRAM_POS_ANCHORING"/>
    <property type="match status" value="1"/>
</dbReference>
<feature type="region of interest" description="Disordered" evidence="6">
    <location>
        <begin position="1749"/>
        <end position="2137"/>
    </location>
</feature>
<sequence length="2988" mass="321071">MKDKRRLDFIPNRLNKYSIRKFSVGIASILVGATLFFGLNNEAKADEVNVTSEHGNNNGENASTTSEDETDHAQTQETAHSDASTPEASQETQDQTTSRDDNAGSTASTEQTQSADSQATSDKSDLESEDAQNEASNSSSEDKASEGQQDNSAHSQEDDNVAHEDAAQQSENDSASETSQQDEADDNAAKDVDDKSQADKGSTDGDKDKAHEDKTSSNDAENQAQDNKSSTSKGEHAESDNKDTDASKSNETAKSDKTTEHAKDQVTSDEQDKDTASSNHSTETDKSVRKDVLNQKSDKASNSSKTVSDAREEEAKVSAASDELDTLAEEAETPEELYEKIKDLSSDMDKSKALATLQSRASSSPIFRQAYAATASNEKYNGKIIDFDDPLVKKVDQPNTALAPSDINFSPRFKEGKSKSYAFVIDKDGKVSKKQLATKNNDDIRAYKGNYIRINNDNPEAYVYFSDIGVANGKTVDALAHVTMNPSENGDRNNTRYFMTSGTDVLSLLSDSGGGAHVDLSFYQHADQSKYDDYYNQADTKTLTKNQLFDDLASMNHKKTKVSGLFNVYDLDDYDKNKAKDVRKSITFNRNEIDNLYISNEKGKEATSLLELDGDDVTITSGPGAASGTYENNKRVTVSYLDKSDISYTMTGRGSSGPAFDVKGLLLKQIPPYNTDQRASASKGDAQLDITQEIPARDVDKKATLPGNLSIGVEVPEGIRLALEENSDGLFTSDSSQSSTNKLSIVPGMNGKKDLSLLEKQKYYDTIQNLTLTLTHGLTLSDVENNTDKWTKLKDYYDKDSETLKVPVKWSFNNGDKSWDNLETDVAHANLKLPDDVKALINQINDAEEAVEAAKRADQDAKDQLQDANSDQLITPGEHDKLIEARDNARDKKAEAQRKVDALPQAQKRDLPDQLARLTGIDVPDVNDANENGVDDKIDAQREEAEHAVEAAKNADQAAQDKLKEANVDGLITPDEHKALEKAAQDAADAKQNAQDKVDVLPDDQKGDMPGELDKLNGIDVPDVNDSDSNGISDDIDQQREEAKSAVDAAKSADQAAQDKLKEANADGLITPDEHDALEKANHDAADAKKNAQEKVDALPSDQRGDMPSELEKLNGIDIPDVNDSDANGISDEVDAQREEAQAAVNAAKNADQAAQDKLKEANADGLITPDEHKALEKANQDAADAKQNAQDKVDALPSDQRGDMPSDLEKLHGIDIPDVNDSDSNGVSDDVDAQREEAQAAVDAAKSADQAAQDKLKEANADGLITPDEHDALEKANQDAAEAKQSAQAKVDALPSDQRGNMPEELEKLNGIDIPDVNDSDANGVSDEVDAQREEAQSAVNAAKNADQAAQDKLKEANADGLITPDEHEALEKANQDAAEAKQSAQEKVDALPSDQRGDMPSDLEKLHGIDVPDVNDSDANGVSDDVDRQREEAQNAVNAAKNADQAAQDKLKEANADGLITPDEHEALEKANQDAADAKQNAQDKVDTLPSDQRGDMPSDLEKLHGIDVPDVNDSDANGVSDDVDRQREEAQSAVNAAKSADQAAQDKLKEANADGLITPDEHKALEKANQDASDAKQNAQNKVDALPSDQRGDMPSDLEKLHGIDIPDVNDSDSNGVSDDVDRQREEAQAAVDAAKNADQAAQDKLKEANADGLITPDEHDALEKANQDAVDAKQSAQAKVDALPSDQRGDMPSDLEKLHGIDVPDVNDSDANGVSDDVDAQREEAQAAVDAAKNANQAAQDKLKEANVDGLITPDEHEVLEKANQDAADAKQNAQEKVDALPSNQRGNMPDDLDKLHGIDVPEVNDSDSNGVSDEVDAQREETQAAVDAAKNANQAAQDKLKEANADGLITPDEHDALEKANNDAADAKKNAQDKVDALPSDQRGNMPSDLEKLHGIEVPNVNDSDSNGVSDDVDNQREEAQSAVDAAKSADQAAQDKLNEANADGLITPDEHEALEKANKDAADAKQNAQEKVDALPSDQRGDMPSDLEKLHGIDIPDVNDSDANGVSDEVDAQREEAQAAVNAAKSADQAAQDKLKEANADGLITPDEHEALEKANQDAADAKQNAQEKVDALPSDQRGDMPSDLENLHGIDVPDVNDSDANGVSDDVDKQREEAQAAVDAAKSANQAAQDKLKEANADGLITPDEHKALEKANQDAADAKQNAQEKVDALPSDQRGDMPSELDELHGIIIPDVNDSDSNGVSDDVDKQREEAQSAVNVAKNADQAAQDKLKEANVDGLITPDEHDALEKANQDAAEAKRNAQDKVDALPSDQRGDMPSDLEKLHGINIPDVNDSDANGVSDDVDSQREEAQAAVDAAKSADQAAQDKLKEANADGLITPDEHEALEKANQDAADAKQNAQEKVDALPRDQRGEMPEELEKLNGIDVPDVNDSDSNGVSDDVDKQREEAQSSVEAAKHADQVAQDKLKEANADGLITPDEHDALEKANQDAADAKKNAQEKVDALPSDQRGNMPDELDKLHGIEVPNVNDSDSNGVSDDVDKQREEAQSSVEAAKHADQVAQDKLKEANADGLITPDEHDALEQANQDAADAKKNAQDKVDALPSDQRGNMPEELDKLHGIDVPDVNDSDSNGVSDDIDNQRNEAQAAVNAAKNADQAAQDKLKEANADGLITPDEHDALEKANQEAAEAKQNAKTKVDGLPSDQRGDMPSELDQLHGIDIPDVNDSDANGVADSIDEQRNEAQQAIDAAKRADQIAQDKLKEAQADGIITPAEHDELEKANQDATNAKQVAQDKVNTLPDTQKAILQPELDALHGIEVPRVSEPEPEEPEPNNPDQPSQPQPSQDHSGDVPHSTHQEQPATHTNDQPAGNTTSQTRPTVDQAQHAVDQAQQADHNAKEKLQQAMADQVITTDEQHDLAQAQQSVIAAKQEAQAQIDQLPAQEQSTLQAELDTVTNIEIPSTGAHPAGTTPQSPSHTTSQDEDALPDTGEQATSQGTILGSMAALIGSLFLFRKRRKHKDEQ</sequence>
<feature type="compositionally biased region" description="Polar residues" evidence="6">
    <location>
        <begin position="103"/>
        <end position="121"/>
    </location>
</feature>
<feature type="compositionally biased region" description="Basic and acidic residues" evidence="6">
    <location>
        <begin position="1758"/>
        <end position="1768"/>
    </location>
</feature>